<evidence type="ECO:0000313" key="2">
    <source>
        <dbReference type="Proteomes" id="UP000325440"/>
    </source>
</evidence>
<evidence type="ECO:0000313" key="1">
    <source>
        <dbReference type="EMBL" id="VVC24550.1"/>
    </source>
</evidence>
<dbReference type="PANTHER" id="PTHR37162">
    <property type="entry name" value="HAT FAMILY DIMERISATION DOMAINCONTAINING PROTEIN-RELATED"/>
    <property type="match status" value="1"/>
</dbReference>
<dbReference type="EMBL" id="CABPRJ010000003">
    <property type="protein sequence ID" value="VVC24550.1"/>
    <property type="molecule type" value="Genomic_DNA"/>
</dbReference>
<gene>
    <name evidence="1" type="ORF">CINCED_3A000670</name>
</gene>
<accession>A0A5E4LXV8</accession>
<dbReference type="OrthoDB" id="10033706at2759"/>
<name>A0A5E4LXV8_9HEMI</name>
<dbReference type="AlphaFoldDB" id="A0A5E4LXV8"/>
<reference evidence="1 2" key="1">
    <citation type="submission" date="2019-08" db="EMBL/GenBank/DDBJ databases">
        <authorList>
            <person name="Alioto T."/>
            <person name="Alioto T."/>
            <person name="Gomez Garrido J."/>
        </authorList>
    </citation>
    <scope>NUCLEOTIDE SEQUENCE [LARGE SCALE GENOMIC DNA]</scope>
</reference>
<protein>
    <submittedName>
        <fullName evidence="1">Uncharacterized protein</fullName>
    </submittedName>
</protein>
<dbReference type="PANTHER" id="PTHR37162:SF10">
    <property type="entry name" value="DUF4371 DOMAIN-CONTAINING PROTEIN"/>
    <property type="match status" value="1"/>
</dbReference>
<dbReference type="Proteomes" id="UP000325440">
    <property type="component" value="Unassembled WGS sequence"/>
</dbReference>
<proteinExistence type="predicted"/>
<sequence>MPKRKCTFNEKLQNEYIFLKKCQKPGQEYKIDCIVCGAALSIEHGGKSDITQHLKSERHNIAARASKSQKLSNFFSPKTQFADKEQKLAADEGIFAYHTCKHSQSLNSMDCTSQLVRKLFEKKFTCGRTKTKSIITNVFLLYAVNVLKKDLLKCNFVSIMTDASNHNSYKMIPILVRYFIWRCP</sequence>
<organism evidence="1 2">
    <name type="scientific">Cinara cedri</name>
    <dbReference type="NCBI Taxonomy" id="506608"/>
    <lineage>
        <taxon>Eukaryota</taxon>
        <taxon>Metazoa</taxon>
        <taxon>Ecdysozoa</taxon>
        <taxon>Arthropoda</taxon>
        <taxon>Hexapoda</taxon>
        <taxon>Insecta</taxon>
        <taxon>Pterygota</taxon>
        <taxon>Neoptera</taxon>
        <taxon>Paraneoptera</taxon>
        <taxon>Hemiptera</taxon>
        <taxon>Sternorrhyncha</taxon>
        <taxon>Aphidomorpha</taxon>
        <taxon>Aphidoidea</taxon>
        <taxon>Aphididae</taxon>
        <taxon>Lachninae</taxon>
        <taxon>Cinara</taxon>
    </lineage>
</organism>
<keyword evidence="2" id="KW-1185">Reference proteome</keyword>